<evidence type="ECO:0000256" key="4">
    <source>
        <dbReference type="ARBA" id="ARBA00022722"/>
    </source>
</evidence>
<dbReference type="GO" id="GO:0016787">
    <property type="term" value="F:hydrolase activity"/>
    <property type="evidence" value="ECO:0007669"/>
    <property type="project" value="UniProtKB-KW"/>
</dbReference>
<name>A0A9X2P3S1_9BACT</name>
<keyword evidence="4" id="KW-0540">Nuclease</keyword>
<keyword evidence="12" id="KW-1185">Reference proteome</keyword>
<sequence length="239" mass="27923">MDWINISEESVNKLLFLWAKSPINLAYDADKKIILVNQPNQAKEYRIRHSIQSYFSESDNSLQKLDFQNQVIVSIKSGMAVTALYENGHLADHKVFRAYMVRKKQGKSQIKHLKTKGKSRAGSRVRLQETLEFFENINERLESYFVEKRIDLIAFSCSSTLLPYFFNSKKATPFEKSDVRIFKIPVHVPSATFENMEKTYRSISQTKIWVDEGNREFLQAYLSQNQTEGDSRQDNDDDW</sequence>
<dbReference type="InterPro" id="IPR041175">
    <property type="entry name" value="VLRF1/Vms1"/>
</dbReference>
<keyword evidence="7" id="KW-0378">Hydrolase</keyword>
<evidence type="ECO:0000256" key="5">
    <source>
        <dbReference type="ARBA" id="ARBA00022737"/>
    </source>
</evidence>
<keyword evidence="3" id="KW-0963">Cytoplasm</keyword>
<dbReference type="GO" id="GO:0004519">
    <property type="term" value="F:endonuclease activity"/>
    <property type="evidence" value="ECO:0007669"/>
    <property type="project" value="UniProtKB-KW"/>
</dbReference>
<dbReference type="GO" id="GO:0005737">
    <property type="term" value="C:cytoplasm"/>
    <property type="evidence" value="ECO:0007669"/>
    <property type="project" value="UniProtKB-SubCell"/>
</dbReference>
<dbReference type="AlphaFoldDB" id="A0A9X2P3S1"/>
<accession>A0A9X2P3S1</accession>
<keyword evidence="6" id="KW-0255">Endonuclease</keyword>
<comment type="subcellular location">
    <subcellularLocation>
        <location evidence="1">Cytoplasm</location>
    </subcellularLocation>
</comment>
<protein>
    <recommendedName>
        <fullName evidence="10">VLRF1 domain-containing protein</fullName>
    </recommendedName>
</protein>
<dbReference type="Pfam" id="PF18826">
    <property type="entry name" value="bVLRF1"/>
    <property type="match status" value="1"/>
</dbReference>
<dbReference type="RefSeq" id="WP_258423561.1">
    <property type="nucleotide sequence ID" value="NZ_JANSUY010000009.1"/>
</dbReference>
<evidence type="ECO:0000313" key="12">
    <source>
        <dbReference type="Proteomes" id="UP001142175"/>
    </source>
</evidence>
<comment type="similarity">
    <text evidence="2">Belongs to the ANKZF1/VMS1 family.</text>
</comment>
<evidence type="ECO:0000256" key="2">
    <source>
        <dbReference type="ARBA" id="ARBA00009262"/>
    </source>
</evidence>
<dbReference type="GO" id="GO:0036503">
    <property type="term" value="P:ERAD pathway"/>
    <property type="evidence" value="ECO:0007669"/>
    <property type="project" value="TreeGrafter"/>
</dbReference>
<evidence type="ECO:0000256" key="1">
    <source>
        <dbReference type="ARBA" id="ARBA00004496"/>
    </source>
</evidence>
<dbReference type="PANTHER" id="PTHR16036">
    <property type="entry name" value="ANKYRIN REPEAT AND ZINC FINGER DOMAIN-CONTAINING PROTEIN 1"/>
    <property type="match status" value="1"/>
</dbReference>
<proteinExistence type="inferred from homology"/>
<dbReference type="Proteomes" id="UP001142175">
    <property type="component" value="Unassembled WGS sequence"/>
</dbReference>
<evidence type="ECO:0000256" key="8">
    <source>
        <dbReference type="ARBA" id="ARBA00023043"/>
    </source>
</evidence>
<evidence type="ECO:0000256" key="9">
    <source>
        <dbReference type="ARBA" id="ARBA00023054"/>
    </source>
</evidence>
<organism evidence="11 12">
    <name type="scientific">Aquiflexum gelatinilyticum</name>
    <dbReference type="NCBI Taxonomy" id="2961943"/>
    <lineage>
        <taxon>Bacteria</taxon>
        <taxon>Pseudomonadati</taxon>
        <taxon>Bacteroidota</taxon>
        <taxon>Cytophagia</taxon>
        <taxon>Cytophagales</taxon>
        <taxon>Cyclobacteriaceae</taxon>
        <taxon>Aquiflexum</taxon>
    </lineage>
</organism>
<keyword evidence="5" id="KW-0677">Repeat</keyword>
<gene>
    <name evidence="11" type="ORF">NU887_11690</name>
</gene>
<dbReference type="EMBL" id="JANSUY010000009">
    <property type="protein sequence ID" value="MCR9015699.1"/>
    <property type="molecule type" value="Genomic_DNA"/>
</dbReference>
<dbReference type="PANTHER" id="PTHR16036:SF2">
    <property type="entry name" value="TRNA ENDONUCLEASE ANKZF1"/>
    <property type="match status" value="1"/>
</dbReference>
<keyword evidence="9" id="KW-0175">Coiled coil</keyword>
<dbReference type="InterPro" id="IPR047139">
    <property type="entry name" value="ANKZ1/VMS1"/>
</dbReference>
<reference evidence="11" key="1">
    <citation type="submission" date="2022-08" db="EMBL/GenBank/DDBJ databases">
        <authorList>
            <person name="Zhang D."/>
        </authorList>
    </citation>
    <scope>NUCLEOTIDE SEQUENCE</scope>
    <source>
        <strain evidence="11">XJ19-11</strain>
    </source>
</reference>
<evidence type="ECO:0000313" key="11">
    <source>
        <dbReference type="EMBL" id="MCR9015699.1"/>
    </source>
</evidence>
<evidence type="ECO:0000256" key="7">
    <source>
        <dbReference type="ARBA" id="ARBA00022801"/>
    </source>
</evidence>
<keyword evidence="8" id="KW-0040">ANK repeat</keyword>
<evidence type="ECO:0000259" key="10">
    <source>
        <dbReference type="PROSITE" id="PS52044"/>
    </source>
</evidence>
<evidence type="ECO:0000256" key="6">
    <source>
        <dbReference type="ARBA" id="ARBA00022759"/>
    </source>
</evidence>
<comment type="caution">
    <text evidence="11">The sequence shown here is derived from an EMBL/GenBank/DDBJ whole genome shotgun (WGS) entry which is preliminary data.</text>
</comment>
<dbReference type="PROSITE" id="PS52044">
    <property type="entry name" value="VLRF1"/>
    <property type="match status" value="1"/>
</dbReference>
<evidence type="ECO:0000256" key="3">
    <source>
        <dbReference type="ARBA" id="ARBA00022490"/>
    </source>
</evidence>
<feature type="domain" description="VLRF1" evidence="10">
    <location>
        <begin position="66"/>
        <end position="206"/>
    </location>
</feature>